<evidence type="ECO:0000313" key="2">
    <source>
        <dbReference type="Proteomes" id="UP000031599"/>
    </source>
</evidence>
<evidence type="ECO:0000313" key="1">
    <source>
        <dbReference type="EMBL" id="KIG11532.1"/>
    </source>
</evidence>
<protein>
    <submittedName>
        <fullName evidence="1">Uncharacterized protein</fullName>
    </submittedName>
</protein>
<sequence length="46" mass="5284">MNGESLDGLADVIDAYFEVENDSTFVLGFSRSSTTYYYTYYISYSK</sequence>
<name>A0A0C2CUF0_9BACT</name>
<comment type="caution">
    <text evidence="1">The sequence shown here is derived from an EMBL/GenBank/DDBJ whole genome shotgun (WGS) entry which is preliminary data.</text>
</comment>
<dbReference type="EMBL" id="JMCC02000267">
    <property type="protein sequence ID" value="KIG11532.1"/>
    <property type="molecule type" value="Genomic_DNA"/>
</dbReference>
<dbReference type="Proteomes" id="UP000031599">
    <property type="component" value="Unassembled WGS sequence"/>
</dbReference>
<gene>
    <name evidence="1" type="ORF">DB30_03439</name>
</gene>
<reference evidence="1 2" key="1">
    <citation type="submission" date="2014-12" db="EMBL/GenBank/DDBJ databases">
        <title>Genome assembly of Enhygromyxa salina DSM 15201.</title>
        <authorList>
            <person name="Sharma G."/>
            <person name="Subramanian S."/>
        </authorList>
    </citation>
    <scope>NUCLEOTIDE SEQUENCE [LARGE SCALE GENOMIC DNA]</scope>
    <source>
        <strain evidence="1 2">DSM 15201</strain>
    </source>
</reference>
<proteinExistence type="predicted"/>
<dbReference type="AlphaFoldDB" id="A0A0C2CUF0"/>
<organism evidence="1 2">
    <name type="scientific">Enhygromyxa salina</name>
    <dbReference type="NCBI Taxonomy" id="215803"/>
    <lineage>
        <taxon>Bacteria</taxon>
        <taxon>Pseudomonadati</taxon>
        <taxon>Myxococcota</taxon>
        <taxon>Polyangia</taxon>
        <taxon>Nannocystales</taxon>
        <taxon>Nannocystaceae</taxon>
        <taxon>Enhygromyxa</taxon>
    </lineage>
</organism>
<accession>A0A0C2CUF0</accession>